<keyword evidence="1" id="KW-0472">Membrane</keyword>
<evidence type="ECO:0000313" key="3">
    <source>
        <dbReference type="Proteomes" id="UP000054359"/>
    </source>
</evidence>
<proteinExistence type="predicted"/>
<keyword evidence="1" id="KW-0812">Transmembrane</keyword>
<accession>A0A087TA08</accession>
<evidence type="ECO:0000256" key="1">
    <source>
        <dbReference type="SAM" id="Phobius"/>
    </source>
</evidence>
<feature type="transmembrane region" description="Helical" evidence="1">
    <location>
        <begin position="18"/>
        <end position="39"/>
    </location>
</feature>
<keyword evidence="3" id="KW-1185">Reference proteome</keyword>
<feature type="non-terminal residue" evidence="2">
    <location>
        <position position="45"/>
    </location>
</feature>
<keyword evidence="1" id="KW-1133">Transmembrane helix</keyword>
<reference evidence="2 3" key="1">
    <citation type="submission" date="2013-11" db="EMBL/GenBank/DDBJ databases">
        <title>Genome sequencing of Stegodyphus mimosarum.</title>
        <authorList>
            <person name="Bechsgaard J."/>
        </authorList>
    </citation>
    <scope>NUCLEOTIDE SEQUENCE [LARGE SCALE GENOMIC DNA]</scope>
</reference>
<protein>
    <submittedName>
        <fullName evidence="2">Uncharacterized protein</fullName>
    </submittedName>
</protein>
<gene>
    <name evidence="2" type="ORF">X975_16640</name>
</gene>
<dbReference type="AlphaFoldDB" id="A0A087TA08"/>
<name>A0A087TA08_STEMI</name>
<organism evidence="2 3">
    <name type="scientific">Stegodyphus mimosarum</name>
    <name type="common">African social velvet spider</name>
    <dbReference type="NCBI Taxonomy" id="407821"/>
    <lineage>
        <taxon>Eukaryota</taxon>
        <taxon>Metazoa</taxon>
        <taxon>Ecdysozoa</taxon>
        <taxon>Arthropoda</taxon>
        <taxon>Chelicerata</taxon>
        <taxon>Arachnida</taxon>
        <taxon>Araneae</taxon>
        <taxon>Araneomorphae</taxon>
        <taxon>Entelegynae</taxon>
        <taxon>Eresoidea</taxon>
        <taxon>Eresidae</taxon>
        <taxon>Stegodyphus</taxon>
    </lineage>
</organism>
<dbReference type="EMBL" id="KK114232">
    <property type="protein sequence ID" value="KFM61947.1"/>
    <property type="molecule type" value="Genomic_DNA"/>
</dbReference>
<dbReference type="PROSITE" id="PS51257">
    <property type="entry name" value="PROKAR_LIPOPROTEIN"/>
    <property type="match status" value="1"/>
</dbReference>
<sequence length="45" mass="5221">MKLCKNGKLTGYSSSQLFYRYFNIFTFILSCPSLVKCLISDQMKC</sequence>
<dbReference type="Proteomes" id="UP000054359">
    <property type="component" value="Unassembled WGS sequence"/>
</dbReference>
<evidence type="ECO:0000313" key="2">
    <source>
        <dbReference type="EMBL" id="KFM61947.1"/>
    </source>
</evidence>